<feature type="domain" description="FAD-binding FR-type" evidence="2">
    <location>
        <begin position="102"/>
        <end position="222"/>
    </location>
</feature>
<dbReference type="InterPro" id="IPR007037">
    <property type="entry name" value="SIP_rossman_dom"/>
</dbReference>
<sequence length="324" mass="34634">MAHMRSYRSTGRIERAAGAAVAALKARAAAWEVPLVEAPERLSLVLWGCELILMPQPDGVQIDLVGPEERLIGTLRDSATEIFAEVGLPVLWDHVDVGALAPGLSLMRVEAVSPLTPGFLRVRLSGPEAGRFASGGLHFRLLLPPAGRPAIWPRVAGTGRTVWPEGADALHRPVYTVAAQEADWLDFDIFRHRGSPTCDWAEAGPVGATVGIIGPGGGWCPEAGRLFLFGDETALPAIRRMLDLAGGRARAVLRCAAADLGRLAGDPRVDRSDDLLAALAAQEACGPDHFLWFAASADEARAARRHLQDRGVARARFVAAAYWS</sequence>
<comment type="similarity">
    <text evidence="1">Belongs to the SIP oxidoreductase family.</text>
</comment>
<evidence type="ECO:0000313" key="3">
    <source>
        <dbReference type="EMBL" id="MDP5306724.1"/>
    </source>
</evidence>
<dbReference type="EMBL" id="JAVAMQ010000004">
    <property type="protein sequence ID" value="MDP5306724.1"/>
    <property type="molecule type" value="Genomic_DNA"/>
</dbReference>
<dbReference type="Pfam" id="PF04954">
    <property type="entry name" value="SIP"/>
    <property type="match status" value="1"/>
</dbReference>
<organism evidence="3 4">
    <name type="scientific">Paracoccus spongiarum</name>
    <dbReference type="NCBI Taxonomy" id="3064387"/>
    <lineage>
        <taxon>Bacteria</taxon>
        <taxon>Pseudomonadati</taxon>
        <taxon>Pseudomonadota</taxon>
        <taxon>Alphaproteobacteria</taxon>
        <taxon>Rhodobacterales</taxon>
        <taxon>Paracoccaceae</taxon>
        <taxon>Paracoccus</taxon>
    </lineage>
</organism>
<dbReference type="InterPro" id="IPR039374">
    <property type="entry name" value="SIP_fam"/>
</dbReference>
<evidence type="ECO:0000259" key="2">
    <source>
        <dbReference type="PROSITE" id="PS51384"/>
    </source>
</evidence>
<dbReference type="CDD" id="cd06193">
    <property type="entry name" value="siderophore_interacting"/>
    <property type="match status" value="1"/>
</dbReference>
<comment type="caution">
    <text evidence="3">The sequence shown here is derived from an EMBL/GenBank/DDBJ whole genome shotgun (WGS) entry which is preliminary data.</text>
</comment>
<accession>A0ABT9JAM6</accession>
<dbReference type="PANTHER" id="PTHR30157">
    <property type="entry name" value="FERRIC REDUCTASE, NADPH-DEPENDENT"/>
    <property type="match status" value="1"/>
</dbReference>
<keyword evidence="4" id="KW-1185">Reference proteome</keyword>
<dbReference type="Gene3D" id="3.40.50.80">
    <property type="entry name" value="Nucleotide-binding domain of ferredoxin-NADP reductase (FNR) module"/>
    <property type="match status" value="1"/>
</dbReference>
<proteinExistence type="inferred from homology"/>
<evidence type="ECO:0000256" key="1">
    <source>
        <dbReference type="ARBA" id="ARBA00035644"/>
    </source>
</evidence>
<gene>
    <name evidence="3" type="ORF">Q5Y72_06430</name>
</gene>
<dbReference type="InterPro" id="IPR013113">
    <property type="entry name" value="SIP_FAD-bd"/>
</dbReference>
<dbReference type="InterPro" id="IPR017927">
    <property type="entry name" value="FAD-bd_FR_type"/>
</dbReference>
<dbReference type="Gene3D" id="2.40.30.10">
    <property type="entry name" value="Translation factors"/>
    <property type="match status" value="1"/>
</dbReference>
<dbReference type="InterPro" id="IPR039261">
    <property type="entry name" value="FNR_nucleotide-bd"/>
</dbReference>
<dbReference type="Pfam" id="PF08021">
    <property type="entry name" value="FAD_binding_9"/>
    <property type="match status" value="1"/>
</dbReference>
<dbReference type="Proteomes" id="UP001224997">
    <property type="component" value="Unassembled WGS sequence"/>
</dbReference>
<protein>
    <submittedName>
        <fullName evidence="3">Siderophore-interacting protein</fullName>
    </submittedName>
</protein>
<evidence type="ECO:0000313" key="4">
    <source>
        <dbReference type="Proteomes" id="UP001224997"/>
    </source>
</evidence>
<name>A0ABT9JAM6_9RHOB</name>
<dbReference type="PANTHER" id="PTHR30157:SF0">
    <property type="entry name" value="NADPH-DEPENDENT FERRIC-CHELATE REDUCTASE"/>
    <property type="match status" value="1"/>
</dbReference>
<dbReference type="PROSITE" id="PS51384">
    <property type="entry name" value="FAD_FR"/>
    <property type="match status" value="1"/>
</dbReference>
<reference evidence="3 4" key="1">
    <citation type="submission" date="2023-08" db="EMBL/GenBank/DDBJ databases">
        <authorList>
            <person name="Park J.-S."/>
        </authorList>
    </citation>
    <scope>NUCLEOTIDE SEQUENCE [LARGE SCALE GENOMIC DNA]</scope>
    <source>
        <strain evidence="3 4">2205BS29-5</strain>
    </source>
</reference>
<dbReference type="RefSeq" id="WP_305962566.1">
    <property type="nucleotide sequence ID" value="NZ_JAVAMQ010000004.1"/>
</dbReference>